<evidence type="ECO:0000313" key="1">
    <source>
        <dbReference type="EMBL" id="KAK8567490.1"/>
    </source>
</evidence>
<evidence type="ECO:0008006" key="3">
    <source>
        <dbReference type="Google" id="ProtNLM"/>
    </source>
</evidence>
<dbReference type="EMBL" id="JBBPBM010000009">
    <property type="protein sequence ID" value="KAK8567490.1"/>
    <property type="molecule type" value="Genomic_DNA"/>
</dbReference>
<keyword evidence="2" id="KW-1185">Reference proteome</keyword>
<organism evidence="1 2">
    <name type="scientific">Hibiscus sabdariffa</name>
    <name type="common">roselle</name>
    <dbReference type="NCBI Taxonomy" id="183260"/>
    <lineage>
        <taxon>Eukaryota</taxon>
        <taxon>Viridiplantae</taxon>
        <taxon>Streptophyta</taxon>
        <taxon>Embryophyta</taxon>
        <taxon>Tracheophyta</taxon>
        <taxon>Spermatophyta</taxon>
        <taxon>Magnoliopsida</taxon>
        <taxon>eudicotyledons</taxon>
        <taxon>Gunneridae</taxon>
        <taxon>Pentapetalae</taxon>
        <taxon>rosids</taxon>
        <taxon>malvids</taxon>
        <taxon>Malvales</taxon>
        <taxon>Malvaceae</taxon>
        <taxon>Malvoideae</taxon>
        <taxon>Hibiscus</taxon>
    </lineage>
</organism>
<dbReference type="Proteomes" id="UP001472677">
    <property type="component" value="Unassembled WGS sequence"/>
</dbReference>
<proteinExistence type="predicted"/>
<evidence type="ECO:0000313" key="2">
    <source>
        <dbReference type="Proteomes" id="UP001472677"/>
    </source>
</evidence>
<protein>
    <recommendedName>
        <fullName evidence="3">Rubisco LSMT substrate-binding domain-containing protein</fullName>
    </recommendedName>
</protein>
<gene>
    <name evidence="1" type="ORF">V6N12_006076</name>
</gene>
<reference evidence="1 2" key="1">
    <citation type="journal article" date="2024" name="G3 (Bethesda)">
        <title>Genome assembly of Hibiscus sabdariffa L. provides insights into metabolisms of medicinal natural products.</title>
        <authorList>
            <person name="Kim T."/>
        </authorList>
    </citation>
    <scope>NUCLEOTIDE SEQUENCE [LARGE SCALE GENOMIC DNA]</scope>
    <source>
        <strain evidence="1">TK-2024</strain>
        <tissue evidence="1">Old leaves</tissue>
    </source>
</reference>
<sequence length="109" mass="11878">MTSAPTRKAGKNCGTPSRQALECLIELPSLEEDSANIAKLRGDLLLAADLLGKGAPFEEADILLNKPSNLSLMKIKLSDSQRHNSIRCEILTARIILEDMVLEDMENSA</sequence>
<comment type="caution">
    <text evidence="1">The sequence shown here is derived from an EMBL/GenBank/DDBJ whole genome shotgun (WGS) entry which is preliminary data.</text>
</comment>
<accession>A0ABR2EXT7</accession>
<name>A0ABR2EXT7_9ROSI</name>